<gene>
    <name evidence="1" type="ORF">QC818_03830</name>
</gene>
<dbReference type="InterPro" id="IPR036583">
    <property type="entry name" value="23S_rRNA_IVS_sf"/>
</dbReference>
<reference evidence="1 2" key="1">
    <citation type="submission" date="2023-04" db="EMBL/GenBank/DDBJ databases">
        <title>A long-awaited taxogenomic arrangement of the family Halomonadaceae.</title>
        <authorList>
            <person name="De La Haba R."/>
            <person name="Chuvochina M."/>
            <person name="Wittouck S."/>
            <person name="Arahal D.R."/>
            <person name="Sanchez-Porro C."/>
            <person name="Hugenholtz P."/>
            <person name="Ventosa A."/>
        </authorList>
    </citation>
    <scope>NUCLEOTIDE SEQUENCE [LARGE SCALE GENOMIC DNA]</scope>
    <source>
        <strain evidence="1 2">DSM 23530</strain>
    </source>
</reference>
<name>A0ABU1FZM2_9GAMM</name>
<dbReference type="PANTHER" id="PTHR38471:SF2">
    <property type="entry name" value="FOUR HELIX BUNDLE PROTEIN"/>
    <property type="match status" value="1"/>
</dbReference>
<dbReference type="Proteomes" id="UP001264519">
    <property type="component" value="Unassembled WGS sequence"/>
</dbReference>
<keyword evidence="2" id="KW-1185">Reference proteome</keyword>
<dbReference type="RefSeq" id="WP_309651518.1">
    <property type="nucleotide sequence ID" value="NZ_JARWAK010000002.1"/>
</dbReference>
<organism evidence="1 2">
    <name type="scientific">Halomonas koreensis</name>
    <dbReference type="NCBI Taxonomy" id="245385"/>
    <lineage>
        <taxon>Bacteria</taxon>
        <taxon>Pseudomonadati</taxon>
        <taxon>Pseudomonadota</taxon>
        <taxon>Gammaproteobacteria</taxon>
        <taxon>Oceanospirillales</taxon>
        <taxon>Halomonadaceae</taxon>
        <taxon>Halomonas</taxon>
    </lineage>
</organism>
<dbReference type="NCBIfam" id="NF008912">
    <property type="entry name" value="PRK12275.1-6"/>
    <property type="match status" value="1"/>
</dbReference>
<dbReference type="CDD" id="cd16377">
    <property type="entry name" value="23S_rRNA_IVP_like"/>
    <property type="match status" value="1"/>
</dbReference>
<proteinExistence type="predicted"/>
<dbReference type="NCBIfam" id="TIGR02436">
    <property type="entry name" value="four helix bundle protein"/>
    <property type="match status" value="1"/>
</dbReference>
<dbReference type="InterPro" id="IPR012657">
    <property type="entry name" value="23S_rRNA-intervening_sequence"/>
</dbReference>
<accession>A0ABU1FZM2</accession>
<dbReference type="EMBL" id="JARWAK010000002">
    <property type="protein sequence ID" value="MDR5865921.1"/>
    <property type="molecule type" value="Genomic_DNA"/>
</dbReference>
<dbReference type="PANTHER" id="PTHR38471">
    <property type="entry name" value="FOUR HELIX BUNDLE PROTEIN"/>
    <property type="match status" value="1"/>
</dbReference>
<evidence type="ECO:0000313" key="1">
    <source>
        <dbReference type="EMBL" id="MDR5865921.1"/>
    </source>
</evidence>
<dbReference type="SUPFAM" id="SSF158446">
    <property type="entry name" value="IVS-encoded protein-like"/>
    <property type="match status" value="1"/>
</dbReference>
<dbReference type="Gene3D" id="1.20.1440.60">
    <property type="entry name" value="23S rRNA-intervening sequence"/>
    <property type="match status" value="1"/>
</dbReference>
<evidence type="ECO:0000313" key="2">
    <source>
        <dbReference type="Proteomes" id="UP001264519"/>
    </source>
</evidence>
<protein>
    <submittedName>
        <fullName evidence="1">Four helix bundle protein</fullName>
    </submittedName>
</protein>
<sequence>MRFEDLEVWKRAARLSVHIYQDFQASRDFGFRDQITRSSLSIASNIAEGYERIGEKDRVRFLNYAKGSCGELRTQIYIGMQIGYIEPQTGNRWVEETHALSRMLYGLMNHFRHRK</sequence>
<comment type="caution">
    <text evidence="1">The sequence shown here is derived from an EMBL/GenBank/DDBJ whole genome shotgun (WGS) entry which is preliminary data.</text>
</comment>
<dbReference type="Pfam" id="PF05635">
    <property type="entry name" value="23S_rRNA_IVP"/>
    <property type="match status" value="1"/>
</dbReference>